<name>A0A6A6VYS2_9PEZI</name>
<dbReference type="PANTHER" id="PTHR22696:SF1">
    <property type="entry name" value="E3 UBIQUITIN-PROTEIN LIGASE RNF26"/>
    <property type="match status" value="1"/>
</dbReference>
<feature type="transmembrane region" description="Helical" evidence="3">
    <location>
        <begin position="362"/>
        <end position="379"/>
    </location>
</feature>
<evidence type="ECO:0000313" key="5">
    <source>
        <dbReference type="EMBL" id="KAF2755423.1"/>
    </source>
</evidence>
<dbReference type="GO" id="GO:0016567">
    <property type="term" value="P:protein ubiquitination"/>
    <property type="evidence" value="ECO:0007669"/>
    <property type="project" value="TreeGrafter"/>
</dbReference>
<dbReference type="PANTHER" id="PTHR22696">
    <property type="entry name" value="E3 UBIQUITIN-PROTEIN LIGASE RNF26"/>
    <property type="match status" value="1"/>
</dbReference>
<keyword evidence="1" id="KW-0175">Coiled coil</keyword>
<dbReference type="Pfam" id="PF14420">
    <property type="entry name" value="Clr5"/>
    <property type="match status" value="1"/>
</dbReference>
<dbReference type="InterPro" id="IPR025676">
    <property type="entry name" value="Clr5_dom"/>
</dbReference>
<dbReference type="GO" id="GO:0006511">
    <property type="term" value="P:ubiquitin-dependent protein catabolic process"/>
    <property type="evidence" value="ECO:0007669"/>
    <property type="project" value="TreeGrafter"/>
</dbReference>
<protein>
    <recommendedName>
        <fullName evidence="4">Clr5 domain-containing protein</fullName>
    </recommendedName>
</protein>
<organism evidence="5 6">
    <name type="scientific">Pseudovirgaria hyperparasitica</name>
    <dbReference type="NCBI Taxonomy" id="470096"/>
    <lineage>
        <taxon>Eukaryota</taxon>
        <taxon>Fungi</taxon>
        <taxon>Dikarya</taxon>
        <taxon>Ascomycota</taxon>
        <taxon>Pezizomycotina</taxon>
        <taxon>Dothideomycetes</taxon>
        <taxon>Dothideomycetes incertae sedis</taxon>
        <taxon>Acrospermales</taxon>
        <taxon>Acrospermaceae</taxon>
        <taxon>Pseudovirgaria</taxon>
    </lineage>
</organism>
<dbReference type="OrthoDB" id="66726at2759"/>
<feature type="compositionally biased region" description="Basic residues" evidence="2">
    <location>
        <begin position="1124"/>
        <end position="1134"/>
    </location>
</feature>
<feature type="compositionally biased region" description="Acidic residues" evidence="2">
    <location>
        <begin position="754"/>
        <end position="763"/>
    </location>
</feature>
<dbReference type="Proteomes" id="UP000799437">
    <property type="component" value="Unassembled WGS sequence"/>
</dbReference>
<feature type="coiled-coil region" evidence="1">
    <location>
        <begin position="1157"/>
        <end position="1219"/>
    </location>
</feature>
<feature type="compositionally biased region" description="Polar residues" evidence="2">
    <location>
        <begin position="769"/>
        <end position="782"/>
    </location>
</feature>
<evidence type="ECO:0000256" key="3">
    <source>
        <dbReference type="SAM" id="Phobius"/>
    </source>
</evidence>
<feature type="transmembrane region" description="Helical" evidence="3">
    <location>
        <begin position="601"/>
        <end position="620"/>
    </location>
</feature>
<evidence type="ECO:0000256" key="1">
    <source>
        <dbReference type="SAM" id="Coils"/>
    </source>
</evidence>
<dbReference type="RefSeq" id="XP_033597874.1">
    <property type="nucleotide sequence ID" value="XM_033748383.1"/>
</dbReference>
<evidence type="ECO:0000313" key="6">
    <source>
        <dbReference type="Proteomes" id="UP000799437"/>
    </source>
</evidence>
<dbReference type="GO" id="GO:0061630">
    <property type="term" value="F:ubiquitin protein ligase activity"/>
    <property type="evidence" value="ECO:0007669"/>
    <property type="project" value="TreeGrafter"/>
</dbReference>
<feature type="compositionally biased region" description="Basic and acidic residues" evidence="2">
    <location>
        <begin position="1114"/>
        <end position="1123"/>
    </location>
</feature>
<evidence type="ECO:0000259" key="4">
    <source>
        <dbReference type="Pfam" id="PF14420"/>
    </source>
</evidence>
<accession>A0A6A6VYS2</accession>
<keyword evidence="3" id="KW-0472">Membrane</keyword>
<feature type="transmembrane region" description="Helical" evidence="3">
    <location>
        <begin position="152"/>
        <end position="170"/>
    </location>
</feature>
<evidence type="ECO:0000256" key="2">
    <source>
        <dbReference type="SAM" id="MobiDB-lite"/>
    </source>
</evidence>
<keyword evidence="3" id="KW-1133">Transmembrane helix</keyword>
<proteinExistence type="predicted"/>
<feature type="transmembrane region" description="Helical" evidence="3">
    <location>
        <begin position="112"/>
        <end position="132"/>
    </location>
</feature>
<feature type="region of interest" description="Disordered" evidence="2">
    <location>
        <begin position="1078"/>
        <end position="1154"/>
    </location>
</feature>
<sequence length="1308" mass="145469">MDHIQSLSNSTLTRSSLDLLLAVPRLAQRAGEFALIYLPEQLDAIIGKARSGGSMIADPTAPDTNHSAIMTSLGQFVQNSIASATASPTTSGTTLDTASPFSMTSIRSFGGIFSYLMSKWALATVITAIVLNRTQFYASSRVPLNLRWYLRLSLYLIPIATFLFQIVRILQALRCQTSPHWPSMQYGKEGQTLEIDYAAEGGFLHWLSSALLFWEDEMASCDAVNMLPKGGETLRAAGSMKLLWPLFCSLGLSQFIETLACSLQGRTPMPETGMTIFEHSLAFAEAEATITRPFIKYAARAAKAASSASSPLDTTIKTVTRSALLQATNVPSEVLVISLISSLSHLSSNVLAVAGLRTKLRLVNTGIWGLSYLGVFMWSFSRAVSGVHQSTLDTGILRFPTVCIVGFIPHLLIFIGMFGCAVIYGMAMLLTAIALPPVEDGPEGFIARVSARISAAYSNLQVNVYLRATPAIRINWNEDFYTALLKIGFTVLTAASEAVYLNEGTKVAVHSSTWLEEKRIKEFVRERKGLQRSIECIPVELVEDSIADGVVSLNDATGSVGIGHVSGYSRERKARGRQGTANNTVIGREHGVGFVQRRSRWVLAFQFLTGLVWLIIGLAARATLSTLQTLRLPYRPRWLSRVIGPESISLSTLAPKSQQRPTGTHPDTLQFWVVQPDGSLGIPDDDEVDVELESRRRYHQQQNGADVEQRLDSYLYDWWKTGGWWGNIDSSGDFEAAVYDDDDLTSIISTTDASEIDWVESEPEDGRRTPTQSNPCPQSRDSTPIFDDLLDSTHLATLLDPTTPLQQEEARLLASHLRSSKPLTRLQHRKAVAQERSRILTSSVGYSTADRTPEEEERALETFLLERRSHSDASKARLNGESGSWAAGAEGMGSGGPQCVVCQASPRTRTNQASSMGRPRKYDYLDNYQTEIIALYTDNTTVSQLMVYLQEKHGITVPDRSIKRRLRDWGIYKHRRKVQTDEIKDRIQGFWDEGLLDDDMTKILKDEGYPMSKGSVRRLRTEMGLKRRDANGGRGPYIAQPTRDASSSIPMNQPAKPVSEELENTSRQVITDDLADRLDRPLQTPIPPSVQDPARSPQNSTESTPTGKRKRGCPRKDPNDHSPKKARYTPRQKGKAPTSSTYHDPNAPDPPFTREEFDRIREENIEVRQLMDALRDEADDSKAKMLTKARDDAAKYRQIQQLEAEITALRVERDRLLHSAGDERALAIQTSKNAEIDRLKGVMADTRRAFEGACVRVFRYQSNCRGFIEDLRRRDPNQNGEATESEVLCDDLETVFTEPELRSIRAQI</sequence>
<reference evidence="5" key="1">
    <citation type="journal article" date="2020" name="Stud. Mycol.">
        <title>101 Dothideomycetes genomes: a test case for predicting lifestyles and emergence of pathogens.</title>
        <authorList>
            <person name="Haridas S."/>
            <person name="Albert R."/>
            <person name="Binder M."/>
            <person name="Bloem J."/>
            <person name="Labutti K."/>
            <person name="Salamov A."/>
            <person name="Andreopoulos B."/>
            <person name="Baker S."/>
            <person name="Barry K."/>
            <person name="Bills G."/>
            <person name="Bluhm B."/>
            <person name="Cannon C."/>
            <person name="Castanera R."/>
            <person name="Culley D."/>
            <person name="Daum C."/>
            <person name="Ezra D."/>
            <person name="Gonzalez J."/>
            <person name="Henrissat B."/>
            <person name="Kuo A."/>
            <person name="Liang C."/>
            <person name="Lipzen A."/>
            <person name="Lutzoni F."/>
            <person name="Magnuson J."/>
            <person name="Mondo S."/>
            <person name="Nolan M."/>
            <person name="Ohm R."/>
            <person name="Pangilinan J."/>
            <person name="Park H.-J."/>
            <person name="Ramirez L."/>
            <person name="Alfaro M."/>
            <person name="Sun H."/>
            <person name="Tritt A."/>
            <person name="Yoshinaga Y."/>
            <person name="Zwiers L.-H."/>
            <person name="Turgeon B."/>
            <person name="Goodwin S."/>
            <person name="Spatafora J."/>
            <person name="Crous P."/>
            <person name="Grigoriev I."/>
        </authorList>
    </citation>
    <scope>NUCLEOTIDE SEQUENCE</scope>
    <source>
        <strain evidence="5">CBS 121739</strain>
    </source>
</reference>
<feature type="compositionally biased region" description="Polar residues" evidence="2">
    <location>
        <begin position="1096"/>
        <end position="1106"/>
    </location>
</feature>
<feature type="region of interest" description="Disordered" evidence="2">
    <location>
        <begin position="754"/>
        <end position="782"/>
    </location>
</feature>
<feature type="domain" description="Clr5" evidence="4">
    <location>
        <begin position="926"/>
        <end position="973"/>
    </location>
</feature>
<gene>
    <name evidence="5" type="ORF">EJ05DRAFT_512938</name>
</gene>
<feature type="transmembrane region" description="Helical" evidence="3">
    <location>
        <begin position="399"/>
        <end position="424"/>
    </location>
</feature>
<keyword evidence="6" id="KW-1185">Reference proteome</keyword>
<dbReference type="GeneID" id="54489437"/>
<keyword evidence="3" id="KW-0812">Transmembrane</keyword>
<dbReference type="EMBL" id="ML996577">
    <property type="protein sequence ID" value="KAF2755423.1"/>
    <property type="molecule type" value="Genomic_DNA"/>
</dbReference>
<feature type="region of interest" description="Disordered" evidence="2">
    <location>
        <begin position="1026"/>
        <end position="1065"/>
    </location>
</feature>